<proteinExistence type="inferred from homology"/>
<dbReference type="PANTHER" id="PTHR21716">
    <property type="entry name" value="TRANSMEMBRANE PROTEIN"/>
    <property type="match status" value="1"/>
</dbReference>
<dbReference type="OrthoDB" id="9793390at2"/>
<evidence type="ECO:0000256" key="2">
    <source>
        <dbReference type="ARBA" id="ARBA00009773"/>
    </source>
</evidence>
<dbReference type="InterPro" id="IPR002549">
    <property type="entry name" value="AI-2E-like"/>
</dbReference>
<dbReference type="GO" id="GO:0016020">
    <property type="term" value="C:membrane"/>
    <property type="evidence" value="ECO:0007669"/>
    <property type="project" value="UniProtKB-SubCell"/>
</dbReference>
<comment type="caution">
    <text evidence="7">The sequence shown here is derived from an EMBL/GenBank/DDBJ whole genome shotgun (WGS) entry which is preliminary data.</text>
</comment>
<evidence type="ECO:0008006" key="9">
    <source>
        <dbReference type="Google" id="ProtNLM"/>
    </source>
</evidence>
<accession>A0A271J1I9</accession>
<feature type="transmembrane region" description="Helical" evidence="6">
    <location>
        <begin position="284"/>
        <end position="311"/>
    </location>
</feature>
<dbReference type="GO" id="GO:0055085">
    <property type="term" value="P:transmembrane transport"/>
    <property type="evidence" value="ECO:0007669"/>
    <property type="project" value="TreeGrafter"/>
</dbReference>
<dbReference type="Pfam" id="PF01594">
    <property type="entry name" value="AI-2E_transport"/>
    <property type="match status" value="1"/>
</dbReference>
<feature type="transmembrane region" description="Helical" evidence="6">
    <location>
        <begin position="57"/>
        <end position="77"/>
    </location>
</feature>
<dbReference type="RefSeq" id="WP_095511045.1">
    <property type="nucleotide sequence ID" value="NZ_MQWD01000001.1"/>
</dbReference>
<evidence type="ECO:0000256" key="3">
    <source>
        <dbReference type="ARBA" id="ARBA00022692"/>
    </source>
</evidence>
<evidence type="ECO:0000256" key="5">
    <source>
        <dbReference type="ARBA" id="ARBA00023136"/>
    </source>
</evidence>
<keyword evidence="5 6" id="KW-0472">Membrane</keyword>
<evidence type="ECO:0000256" key="4">
    <source>
        <dbReference type="ARBA" id="ARBA00022989"/>
    </source>
</evidence>
<organism evidence="7 8">
    <name type="scientific">Rubrivirga marina</name>
    <dbReference type="NCBI Taxonomy" id="1196024"/>
    <lineage>
        <taxon>Bacteria</taxon>
        <taxon>Pseudomonadati</taxon>
        <taxon>Rhodothermota</taxon>
        <taxon>Rhodothermia</taxon>
        <taxon>Rhodothermales</taxon>
        <taxon>Rubricoccaceae</taxon>
        <taxon>Rubrivirga</taxon>
    </lineage>
</organism>
<dbReference type="PANTHER" id="PTHR21716:SF64">
    <property type="entry name" value="AI-2 TRANSPORT PROTEIN TQSA"/>
    <property type="match status" value="1"/>
</dbReference>
<feature type="transmembrane region" description="Helical" evidence="6">
    <location>
        <begin position="209"/>
        <end position="230"/>
    </location>
</feature>
<dbReference type="AlphaFoldDB" id="A0A271J1I9"/>
<reference evidence="7 8" key="1">
    <citation type="submission" date="2016-11" db="EMBL/GenBank/DDBJ databases">
        <title>Study of marine rhodopsin-containing bacteria.</title>
        <authorList>
            <person name="Yoshizawa S."/>
            <person name="Kumagai Y."/>
            <person name="Kogure K."/>
        </authorList>
    </citation>
    <scope>NUCLEOTIDE SEQUENCE [LARGE SCALE GENOMIC DNA]</scope>
    <source>
        <strain evidence="7 8">SAORIC-28</strain>
    </source>
</reference>
<evidence type="ECO:0000256" key="6">
    <source>
        <dbReference type="SAM" id="Phobius"/>
    </source>
</evidence>
<feature type="transmembrane region" description="Helical" evidence="6">
    <location>
        <begin position="180"/>
        <end position="203"/>
    </location>
</feature>
<evidence type="ECO:0000256" key="1">
    <source>
        <dbReference type="ARBA" id="ARBA00004141"/>
    </source>
</evidence>
<comment type="subcellular location">
    <subcellularLocation>
        <location evidence="1">Membrane</location>
        <topology evidence="1">Multi-pass membrane protein</topology>
    </subcellularLocation>
</comment>
<name>A0A271J1I9_9BACT</name>
<keyword evidence="4 6" id="KW-1133">Transmembrane helix</keyword>
<evidence type="ECO:0000313" key="8">
    <source>
        <dbReference type="Proteomes" id="UP000216339"/>
    </source>
</evidence>
<feature type="transmembrane region" description="Helical" evidence="6">
    <location>
        <begin position="12"/>
        <end position="45"/>
    </location>
</feature>
<keyword evidence="8" id="KW-1185">Reference proteome</keyword>
<dbReference type="EMBL" id="MQWD01000001">
    <property type="protein sequence ID" value="PAP77376.1"/>
    <property type="molecule type" value="Genomic_DNA"/>
</dbReference>
<comment type="similarity">
    <text evidence="2">Belongs to the autoinducer-2 exporter (AI-2E) (TC 2.A.86) family.</text>
</comment>
<protein>
    <recommendedName>
        <fullName evidence="9">AI-2E family transporter</fullName>
    </recommendedName>
</protein>
<feature type="transmembrane region" description="Helical" evidence="6">
    <location>
        <begin position="242"/>
        <end position="264"/>
    </location>
</feature>
<keyword evidence="3 6" id="KW-0812">Transmembrane</keyword>
<sequence>MASPSRHRLLAVLATVAVIWFVRAAAVVLMPLAFALFLVVLFDPLREWLCERMPDRVAVGVAFLVAAGVLGVFGWALSETLSYAITGLEAYGPQFESLRQRAEALPGRLPDESDLQGPLRRALSSVWSVAGAIVLVYALFALALAEVPHWGRKLRDRFDDPVSTAAVDTTKRVARQVQRFVVVQTATSVATGVLTGLFCWAMGLDLALLWGLLAGILNFIPTIGSIVSVVPPVVFAILQFGVGWQAPVVLVGIGLIQIVLGAYVDPKLQGRYLELSAFVVLVSITFWGWAWGIAGAFIAVPLTAAIVVALGEFEETEWVARLLTRDAPPAER</sequence>
<feature type="transmembrane region" description="Helical" evidence="6">
    <location>
        <begin position="125"/>
        <end position="145"/>
    </location>
</feature>
<dbReference type="Proteomes" id="UP000216339">
    <property type="component" value="Unassembled WGS sequence"/>
</dbReference>
<gene>
    <name evidence="7" type="ORF">BSZ37_13495</name>
</gene>
<evidence type="ECO:0000313" key="7">
    <source>
        <dbReference type="EMBL" id="PAP77376.1"/>
    </source>
</evidence>